<comment type="function">
    <text evidence="1 6">Exhibits S-adenosyl-L-methionine-dependent methyltransferase activity.</text>
</comment>
<proteinExistence type="inferred from homology"/>
<dbReference type="Pfam" id="PF04072">
    <property type="entry name" value="LCM"/>
    <property type="match status" value="1"/>
</dbReference>
<dbReference type="SUPFAM" id="SSF53335">
    <property type="entry name" value="S-adenosyl-L-methionine-dependent methyltransferases"/>
    <property type="match status" value="1"/>
</dbReference>
<accession>A0A3R8R798</accession>
<dbReference type="InterPro" id="IPR011610">
    <property type="entry name" value="SAM_mthyl_Trfase_ML2640-like"/>
</dbReference>
<dbReference type="PANTHER" id="PTHR43619:SF2">
    <property type="entry name" value="S-ADENOSYL-L-METHIONINE-DEPENDENT METHYLTRANSFERASES SUPERFAMILY PROTEIN"/>
    <property type="match status" value="1"/>
</dbReference>
<keyword evidence="3 6" id="KW-0489">Methyltransferase</keyword>
<reference evidence="7 8" key="1">
    <citation type="submission" date="2018-11" db="EMBL/GenBank/DDBJ databases">
        <title>Saccharopolyspora rhizosphaerae sp. nov., an actinomycete isolated from rhizosphere soil in Thailand.</title>
        <authorList>
            <person name="Intra B."/>
            <person name="Euanorasetr J."/>
            <person name="Take A."/>
            <person name="Inahashi Y."/>
            <person name="Mori M."/>
            <person name="Panbangred W."/>
            <person name="Matsumoto A."/>
        </authorList>
    </citation>
    <scope>NUCLEOTIDE SEQUENCE [LARGE SCALE GENOMIC DNA]</scope>
    <source>
        <strain evidence="7 8">H219</strain>
    </source>
</reference>
<keyword evidence="8" id="KW-1185">Reference proteome</keyword>
<evidence type="ECO:0000256" key="1">
    <source>
        <dbReference type="ARBA" id="ARBA00003907"/>
    </source>
</evidence>
<protein>
    <recommendedName>
        <fullName evidence="6">S-adenosyl-L-methionine-dependent methyltransferase</fullName>
        <ecNumber evidence="6">2.1.1.-</ecNumber>
    </recommendedName>
</protein>
<evidence type="ECO:0000313" key="8">
    <source>
        <dbReference type="Proteomes" id="UP000274515"/>
    </source>
</evidence>
<organism evidence="7 8">
    <name type="scientific">Saccharopolyspora rhizosphaerae</name>
    <dbReference type="NCBI Taxonomy" id="2492662"/>
    <lineage>
        <taxon>Bacteria</taxon>
        <taxon>Bacillati</taxon>
        <taxon>Actinomycetota</taxon>
        <taxon>Actinomycetes</taxon>
        <taxon>Pseudonocardiales</taxon>
        <taxon>Pseudonocardiaceae</taxon>
        <taxon>Saccharopolyspora</taxon>
    </lineage>
</organism>
<dbReference type="InterPro" id="IPR007213">
    <property type="entry name" value="Ppm1/Ppm2/Tcmp"/>
</dbReference>
<dbReference type="InterPro" id="IPR029063">
    <property type="entry name" value="SAM-dependent_MTases_sf"/>
</dbReference>
<evidence type="ECO:0000256" key="3">
    <source>
        <dbReference type="ARBA" id="ARBA00022603"/>
    </source>
</evidence>
<dbReference type="PANTHER" id="PTHR43619">
    <property type="entry name" value="S-ADENOSYL-L-METHIONINE-DEPENDENT METHYLTRANSFERASE YKTD-RELATED"/>
    <property type="match status" value="1"/>
</dbReference>
<dbReference type="GO" id="GO:0032259">
    <property type="term" value="P:methylation"/>
    <property type="evidence" value="ECO:0007669"/>
    <property type="project" value="UniProtKB-KW"/>
</dbReference>
<evidence type="ECO:0000313" key="7">
    <source>
        <dbReference type="EMBL" id="RRO20030.1"/>
    </source>
</evidence>
<dbReference type="EMBL" id="RSAA01000002">
    <property type="protein sequence ID" value="RRO20030.1"/>
    <property type="molecule type" value="Genomic_DNA"/>
</dbReference>
<dbReference type="Gene3D" id="3.40.50.150">
    <property type="entry name" value="Vaccinia Virus protein VP39"/>
    <property type="match status" value="1"/>
</dbReference>
<dbReference type="GO" id="GO:0008168">
    <property type="term" value="F:methyltransferase activity"/>
    <property type="evidence" value="ECO:0007669"/>
    <property type="project" value="UniProtKB-UniRule"/>
</dbReference>
<name>A0A3R8R798_9PSEU</name>
<dbReference type="EC" id="2.1.1.-" evidence="6"/>
<dbReference type="AlphaFoldDB" id="A0A3R8R798"/>
<evidence type="ECO:0000256" key="2">
    <source>
        <dbReference type="ARBA" id="ARBA00008138"/>
    </source>
</evidence>
<keyword evidence="5 6" id="KW-0949">S-adenosyl-L-methionine</keyword>
<gene>
    <name evidence="7" type="ORF">EIL87_03120</name>
</gene>
<evidence type="ECO:0000256" key="5">
    <source>
        <dbReference type="ARBA" id="ARBA00022691"/>
    </source>
</evidence>
<dbReference type="NCBIfam" id="TIGR00027">
    <property type="entry name" value="mthyl_TIGR00027"/>
    <property type="match status" value="1"/>
</dbReference>
<keyword evidence="4 7" id="KW-0808">Transferase</keyword>
<comment type="similarity">
    <text evidence="2 6">Belongs to the UPF0677 family.</text>
</comment>
<dbReference type="OrthoDB" id="9806164at2"/>
<dbReference type="Proteomes" id="UP000274515">
    <property type="component" value="Unassembled WGS sequence"/>
</dbReference>
<sequence>MVVGRLSNDRPQSAVCVHFAWLELLSEVRPLCDVPWRTFSCATQLTCYGHCQCRFLLGAFGVDDRNEGGPGAYGAGRARSVTTDQQWDIVTSVGLTALGVAAARALETHRDDRLIADPYAAPLVKAADAQVPMPTSPEEVAQLPEDSIWGQAQMEDYMGVRSRYFDEFFTAAGEAGIRQAVVLASGLDARPHRLDWASGTTVFEIDQPKVLEFKQTVLDGLDATPKCEHRPVGIDLRDDWSSALLAAGFDVEKPTAWLAEGLLPYLPPEAEQQLLMTIDKLSASGSRLAVEDFKNVSALFDDERMAEAGKEWGLDMRELLHSDDRPEAPGVLRGFGWNTEVEGAEEKAARYGRDLSGTFVQMADTSRFVEAHKG</sequence>
<comment type="caution">
    <text evidence="7">The sequence shown here is derived from an EMBL/GenBank/DDBJ whole genome shotgun (WGS) entry which is preliminary data.</text>
</comment>
<evidence type="ECO:0000256" key="4">
    <source>
        <dbReference type="ARBA" id="ARBA00022679"/>
    </source>
</evidence>
<evidence type="ECO:0000256" key="6">
    <source>
        <dbReference type="RuleBase" id="RU362030"/>
    </source>
</evidence>